<dbReference type="Gene3D" id="3.30.70.330">
    <property type="match status" value="2"/>
</dbReference>
<keyword evidence="2" id="KW-0677">Repeat</keyword>
<dbReference type="PANTHER" id="PTHR48039">
    <property type="entry name" value="RNA-BINDING MOTIF PROTEIN 14B"/>
    <property type="match status" value="1"/>
</dbReference>
<protein>
    <recommendedName>
        <fullName evidence="7">RRM domain-containing protein</fullName>
    </recommendedName>
</protein>
<feature type="domain" description="RRM" evidence="7">
    <location>
        <begin position="188"/>
        <end position="264"/>
    </location>
</feature>
<name>A0A086IZR8_NEMA1</name>
<keyword evidence="4" id="KW-0539">Nucleus</keyword>
<feature type="region of interest" description="Disordered" evidence="6">
    <location>
        <begin position="257"/>
        <end position="316"/>
    </location>
</feature>
<dbReference type="SMART" id="SM00360">
    <property type="entry name" value="RRM"/>
    <property type="match status" value="2"/>
</dbReference>
<evidence type="ECO:0000313" key="8">
    <source>
        <dbReference type="EMBL" id="KFG25386.1"/>
    </source>
</evidence>
<dbReference type="GO" id="GO:0003729">
    <property type="term" value="F:mRNA binding"/>
    <property type="evidence" value="ECO:0007669"/>
    <property type="project" value="TreeGrafter"/>
</dbReference>
<feature type="domain" description="RRM" evidence="7">
    <location>
        <begin position="91"/>
        <end position="168"/>
    </location>
</feature>
<dbReference type="AlphaFoldDB" id="A0A086IZR8"/>
<dbReference type="RefSeq" id="XP_052903941.1">
    <property type="nucleotide sequence ID" value="XM_053049770.1"/>
</dbReference>
<dbReference type="InterPro" id="IPR051945">
    <property type="entry name" value="RRM_MRD1_RNA_proc_ribogen"/>
</dbReference>
<dbReference type="PROSITE" id="PS50102">
    <property type="entry name" value="RRM"/>
    <property type="match status" value="2"/>
</dbReference>
<comment type="caution">
    <text evidence="8">The sequence shown here is derived from an EMBL/GenBank/DDBJ whole genome shotgun (WGS) entry which is preliminary data.</text>
</comment>
<dbReference type="Proteomes" id="UP000054524">
    <property type="component" value="Unassembled WGS sequence"/>
</dbReference>
<evidence type="ECO:0000256" key="2">
    <source>
        <dbReference type="ARBA" id="ARBA00022737"/>
    </source>
</evidence>
<dbReference type="InterPro" id="IPR035979">
    <property type="entry name" value="RBD_domain_sf"/>
</dbReference>
<comment type="subcellular location">
    <subcellularLocation>
        <location evidence="1">Nucleus</location>
    </subcellularLocation>
</comment>
<sequence length="316" mass="35236">MAVRKTQNKKEETNIKKQEETHAEEASKTVDSEEQTVSENTSNDSAEDATESPTETGSEEEQESGSGSEEESEESVKEEKKEEPEETKDERTIFIKGLNFSATEDELKELFGQFGEIVEVRIPRSRDGPGGKGFGYVEFESKEACEKSRSLNGTDYNGRTIVVDMARSGQKGGAAGTEGRVFNKTDDNTVFLGNIPFDVDHDDLLAHLKTYAEVTQIRIPEDRETGRPKGFAFASCETPEEARKLINSNITYMDRAIRAQPSERKNNSAPRGGNSFGRRDNNSFGRRDNSDRSSGFGNKRAWSSENSSNKKHVKFE</sequence>
<evidence type="ECO:0000256" key="6">
    <source>
        <dbReference type="SAM" id="MobiDB-lite"/>
    </source>
</evidence>
<proteinExistence type="predicted"/>
<gene>
    <name evidence="8" type="ORF">NESG_02160</name>
</gene>
<dbReference type="EMBL" id="AKIJ01000005">
    <property type="protein sequence ID" value="KFG25386.1"/>
    <property type="molecule type" value="Genomic_DNA"/>
</dbReference>
<feature type="compositionally biased region" description="Polar residues" evidence="6">
    <location>
        <begin position="292"/>
        <end position="307"/>
    </location>
</feature>
<evidence type="ECO:0000256" key="5">
    <source>
        <dbReference type="PROSITE-ProRule" id="PRU00176"/>
    </source>
</evidence>
<feature type="compositionally biased region" description="Basic and acidic residues" evidence="6">
    <location>
        <begin position="277"/>
        <end position="291"/>
    </location>
</feature>
<feature type="region of interest" description="Disordered" evidence="6">
    <location>
        <begin position="1"/>
        <end position="92"/>
    </location>
</feature>
<feature type="compositionally biased region" description="Basic and acidic residues" evidence="6">
    <location>
        <begin position="8"/>
        <end position="31"/>
    </location>
</feature>
<evidence type="ECO:0000256" key="3">
    <source>
        <dbReference type="ARBA" id="ARBA00022884"/>
    </source>
</evidence>
<dbReference type="HOGENOM" id="CLU_880261_0_0_1"/>
<dbReference type="InterPro" id="IPR000504">
    <property type="entry name" value="RRM_dom"/>
</dbReference>
<dbReference type="GO" id="GO:0005634">
    <property type="term" value="C:nucleus"/>
    <property type="evidence" value="ECO:0007669"/>
    <property type="project" value="UniProtKB-SubCell"/>
</dbReference>
<evidence type="ECO:0000256" key="4">
    <source>
        <dbReference type="ARBA" id="ARBA00023242"/>
    </source>
</evidence>
<keyword evidence="3 5" id="KW-0694">RNA-binding</keyword>
<accession>A0A086IZR8</accession>
<dbReference type="GeneID" id="77677133"/>
<feature type="compositionally biased region" description="Basic and acidic residues" evidence="6">
    <location>
        <begin position="257"/>
        <end position="266"/>
    </location>
</feature>
<feature type="compositionally biased region" description="Acidic residues" evidence="6">
    <location>
        <begin position="57"/>
        <end position="73"/>
    </location>
</feature>
<feature type="compositionally biased region" description="Polar residues" evidence="6">
    <location>
        <begin position="35"/>
        <end position="44"/>
    </location>
</feature>
<evidence type="ECO:0000256" key="1">
    <source>
        <dbReference type="ARBA" id="ARBA00004123"/>
    </source>
</evidence>
<dbReference type="PANTHER" id="PTHR48039:SF5">
    <property type="entry name" value="RNA-BINDING PROTEIN 28"/>
    <property type="match status" value="1"/>
</dbReference>
<keyword evidence="9" id="KW-1185">Reference proteome</keyword>
<evidence type="ECO:0000313" key="9">
    <source>
        <dbReference type="Proteomes" id="UP000054524"/>
    </source>
</evidence>
<dbReference type="Pfam" id="PF00076">
    <property type="entry name" value="RRM_1"/>
    <property type="match status" value="2"/>
</dbReference>
<reference evidence="8 9" key="1">
    <citation type="journal article" date="2014" name="Genome Announc.">
        <title>Genome Sequence of the Microsporidian Species Nematocida sp1 Strain ERTm6 (ATCC PRA-372).</title>
        <authorList>
            <person name="Bakowski M.A."/>
            <person name="Priest M."/>
            <person name="Young S."/>
            <person name="Cuomo C.A."/>
            <person name="Troemel E.R."/>
        </authorList>
    </citation>
    <scope>NUCLEOTIDE SEQUENCE [LARGE SCALE GENOMIC DNA]</scope>
    <source>
        <strain evidence="8 9">ERTm6</strain>
    </source>
</reference>
<dbReference type="InterPro" id="IPR012677">
    <property type="entry name" value="Nucleotide-bd_a/b_plait_sf"/>
</dbReference>
<dbReference type="OrthoDB" id="275748at2759"/>
<dbReference type="SUPFAM" id="SSF54928">
    <property type="entry name" value="RNA-binding domain, RBD"/>
    <property type="match status" value="2"/>
</dbReference>
<feature type="compositionally biased region" description="Basic and acidic residues" evidence="6">
    <location>
        <begin position="74"/>
        <end position="92"/>
    </location>
</feature>
<evidence type="ECO:0000259" key="7">
    <source>
        <dbReference type="PROSITE" id="PS50102"/>
    </source>
</evidence>
<organism evidence="8 9">
    <name type="scientific">Nematocida ausubeli (strain ATCC PRA-371 / ERTm2)</name>
    <name type="common">Nematode killer fungus</name>
    <dbReference type="NCBI Taxonomy" id="1913371"/>
    <lineage>
        <taxon>Eukaryota</taxon>
        <taxon>Fungi</taxon>
        <taxon>Fungi incertae sedis</taxon>
        <taxon>Microsporidia</taxon>
        <taxon>Nematocida</taxon>
    </lineage>
</organism>